<dbReference type="FunFam" id="1.20.80.10:FF:000001">
    <property type="entry name" value="Erythrocyte membrane protein band 4.1"/>
    <property type="match status" value="1"/>
</dbReference>
<keyword evidence="6" id="KW-0965">Cell junction</keyword>
<dbReference type="AlphaFoldDB" id="A0A8X6KUF1"/>
<dbReference type="InterPro" id="IPR000798">
    <property type="entry name" value="Ez/rad/moesin-like"/>
</dbReference>
<feature type="compositionally biased region" description="Basic and acidic residues" evidence="10">
    <location>
        <begin position="540"/>
        <end position="562"/>
    </location>
</feature>
<name>A0A8X6KUF1_TRICU</name>
<dbReference type="GO" id="GO:0005856">
    <property type="term" value="C:cytoskeleton"/>
    <property type="evidence" value="ECO:0007669"/>
    <property type="project" value="UniProtKB-SubCell"/>
</dbReference>
<keyword evidence="13" id="KW-1185">Reference proteome</keyword>
<dbReference type="SUPFAM" id="SSF54236">
    <property type="entry name" value="Ubiquitin-like"/>
    <property type="match status" value="1"/>
</dbReference>
<dbReference type="InterPro" id="IPR011993">
    <property type="entry name" value="PH-like_dom_sf"/>
</dbReference>
<keyword evidence="4" id="KW-0963">Cytoplasm</keyword>
<dbReference type="InterPro" id="IPR014847">
    <property type="entry name" value="FA"/>
</dbReference>
<dbReference type="PRINTS" id="PR00935">
    <property type="entry name" value="BAND41"/>
</dbReference>
<dbReference type="SUPFAM" id="SSF50729">
    <property type="entry name" value="PH domain-like"/>
    <property type="match status" value="1"/>
</dbReference>
<dbReference type="InterPro" id="IPR019747">
    <property type="entry name" value="FERM_CS"/>
</dbReference>
<keyword evidence="5" id="KW-0597">Phosphoprotein</keyword>
<dbReference type="InterPro" id="IPR018979">
    <property type="entry name" value="FERM_N"/>
</dbReference>
<dbReference type="Gene3D" id="1.20.80.10">
    <property type="match status" value="1"/>
</dbReference>
<dbReference type="Gene3D" id="2.30.29.30">
    <property type="entry name" value="Pleckstrin-homology domain (PH domain)/Phosphotyrosine-binding domain (PTB)"/>
    <property type="match status" value="1"/>
</dbReference>
<dbReference type="PRINTS" id="PR00661">
    <property type="entry name" value="ERMFAMILY"/>
</dbReference>
<dbReference type="PIRSF" id="PIRSF002304">
    <property type="entry name" value="Membrane_skeletal_4_1"/>
    <property type="match status" value="1"/>
</dbReference>
<dbReference type="GO" id="GO:0005198">
    <property type="term" value="F:structural molecule activity"/>
    <property type="evidence" value="ECO:0007669"/>
    <property type="project" value="InterPro"/>
</dbReference>
<dbReference type="EMBL" id="BMAO01022564">
    <property type="protein sequence ID" value="GFQ82773.1"/>
    <property type="molecule type" value="Genomic_DNA"/>
</dbReference>
<dbReference type="GO" id="GO:0031032">
    <property type="term" value="P:actomyosin structure organization"/>
    <property type="evidence" value="ECO:0007669"/>
    <property type="project" value="TreeGrafter"/>
</dbReference>
<dbReference type="GO" id="GO:0005886">
    <property type="term" value="C:plasma membrane"/>
    <property type="evidence" value="ECO:0007669"/>
    <property type="project" value="TreeGrafter"/>
</dbReference>
<dbReference type="SUPFAM" id="SSF47031">
    <property type="entry name" value="Second domain of FERM"/>
    <property type="match status" value="1"/>
</dbReference>
<evidence type="ECO:0000256" key="3">
    <source>
        <dbReference type="ARBA" id="ARBA00022025"/>
    </source>
</evidence>
<dbReference type="InterPro" id="IPR014352">
    <property type="entry name" value="FERM/acyl-CoA-bd_prot_sf"/>
</dbReference>
<keyword evidence="7" id="KW-0009">Actin-binding</keyword>
<feature type="region of interest" description="Disordered" evidence="10">
    <location>
        <begin position="395"/>
        <end position="421"/>
    </location>
</feature>
<evidence type="ECO:0000256" key="10">
    <source>
        <dbReference type="SAM" id="MobiDB-lite"/>
    </source>
</evidence>
<evidence type="ECO:0000256" key="1">
    <source>
        <dbReference type="ARBA" id="ARBA00004245"/>
    </source>
</evidence>
<keyword evidence="8" id="KW-0206">Cytoskeleton</keyword>
<evidence type="ECO:0000256" key="4">
    <source>
        <dbReference type="ARBA" id="ARBA00022490"/>
    </source>
</evidence>
<dbReference type="SMART" id="SM01195">
    <property type="entry name" value="FA"/>
    <property type="match status" value="1"/>
</dbReference>
<dbReference type="PROSITE" id="PS00661">
    <property type="entry name" value="FERM_2"/>
    <property type="match status" value="1"/>
</dbReference>
<dbReference type="InterPro" id="IPR029071">
    <property type="entry name" value="Ubiquitin-like_domsf"/>
</dbReference>
<evidence type="ECO:0000313" key="12">
    <source>
        <dbReference type="EMBL" id="GFQ82773.1"/>
    </source>
</evidence>
<dbReference type="Pfam" id="PF00373">
    <property type="entry name" value="FERM_M"/>
    <property type="match status" value="1"/>
</dbReference>
<dbReference type="FunFam" id="2.30.29.30:FF:000001">
    <property type="entry name" value="Erythrocyte membrane protein band 4.1"/>
    <property type="match status" value="1"/>
</dbReference>
<organism evidence="12 13">
    <name type="scientific">Trichonephila clavata</name>
    <name type="common">Joro spider</name>
    <name type="synonym">Nephila clavata</name>
    <dbReference type="NCBI Taxonomy" id="2740835"/>
    <lineage>
        <taxon>Eukaryota</taxon>
        <taxon>Metazoa</taxon>
        <taxon>Ecdysozoa</taxon>
        <taxon>Arthropoda</taxon>
        <taxon>Chelicerata</taxon>
        <taxon>Arachnida</taxon>
        <taxon>Araneae</taxon>
        <taxon>Araneomorphae</taxon>
        <taxon>Entelegynae</taxon>
        <taxon>Araneoidea</taxon>
        <taxon>Nephilidae</taxon>
        <taxon>Trichonephila</taxon>
    </lineage>
</organism>
<proteinExistence type="predicted"/>
<feature type="region of interest" description="Disordered" evidence="10">
    <location>
        <begin position="533"/>
        <end position="598"/>
    </location>
</feature>
<reference evidence="12" key="1">
    <citation type="submission" date="2020-07" db="EMBL/GenBank/DDBJ databases">
        <title>Multicomponent nature underlies the extraordinary mechanical properties of spider dragline silk.</title>
        <authorList>
            <person name="Kono N."/>
            <person name="Nakamura H."/>
            <person name="Mori M."/>
            <person name="Yoshida Y."/>
            <person name="Ohtoshi R."/>
            <person name="Malay A.D."/>
            <person name="Moran D.A.P."/>
            <person name="Tomita M."/>
            <person name="Numata K."/>
            <person name="Arakawa K."/>
        </authorList>
    </citation>
    <scope>NUCLEOTIDE SEQUENCE</scope>
</reference>
<dbReference type="Gene3D" id="3.10.20.90">
    <property type="entry name" value="Phosphatidylinositol 3-kinase Catalytic Subunit, Chain A, domain 1"/>
    <property type="match status" value="1"/>
</dbReference>
<dbReference type="InterPro" id="IPR018980">
    <property type="entry name" value="FERM_PH-like_C"/>
</dbReference>
<dbReference type="Pfam" id="PF05902">
    <property type="entry name" value="4_1_CTD"/>
    <property type="match status" value="1"/>
</dbReference>
<dbReference type="Pfam" id="PF08736">
    <property type="entry name" value="FA"/>
    <property type="match status" value="1"/>
</dbReference>
<evidence type="ECO:0000256" key="2">
    <source>
        <dbReference type="ARBA" id="ARBA00004536"/>
    </source>
</evidence>
<evidence type="ECO:0000256" key="9">
    <source>
        <dbReference type="ARBA" id="ARBA00043944"/>
    </source>
</evidence>
<dbReference type="PANTHER" id="PTHR23280">
    <property type="entry name" value="4.1 G PROTEIN"/>
    <property type="match status" value="1"/>
</dbReference>
<feature type="compositionally biased region" description="Low complexity" evidence="10">
    <location>
        <begin position="766"/>
        <end position="785"/>
    </location>
</feature>
<evidence type="ECO:0000256" key="7">
    <source>
        <dbReference type="ARBA" id="ARBA00023203"/>
    </source>
</evidence>
<feature type="compositionally biased region" description="Basic and acidic residues" evidence="10">
    <location>
        <begin position="395"/>
        <end position="406"/>
    </location>
</feature>
<dbReference type="GO" id="GO:0005912">
    <property type="term" value="C:adherens junction"/>
    <property type="evidence" value="ECO:0007669"/>
    <property type="project" value="UniProtKB-SubCell"/>
</dbReference>
<dbReference type="InterPro" id="IPR000299">
    <property type="entry name" value="FERM_domain"/>
</dbReference>
<evidence type="ECO:0000256" key="5">
    <source>
        <dbReference type="ARBA" id="ARBA00022553"/>
    </source>
</evidence>
<dbReference type="CDD" id="cd14473">
    <property type="entry name" value="FERM_B-lobe"/>
    <property type="match status" value="1"/>
</dbReference>
<accession>A0A8X6KUF1</accession>
<feature type="region of interest" description="Disordered" evidence="10">
    <location>
        <begin position="758"/>
        <end position="785"/>
    </location>
</feature>
<evidence type="ECO:0000256" key="8">
    <source>
        <dbReference type="ARBA" id="ARBA00023212"/>
    </source>
</evidence>
<comment type="caution">
    <text evidence="12">The sequence shown here is derived from an EMBL/GenBank/DDBJ whole genome shotgun (WGS) entry which is preliminary data.</text>
</comment>
<evidence type="ECO:0000313" key="13">
    <source>
        <dbReference type="Proteomes" id="UP000887116"/>
    </source>
</evidence>
<dbReference type="FunFam" id="3.10.20.90:FF:000002">
    <property type="entry name" value="Erythrocyte protein band 4.1-like 3"/>
    <property type="match status" value="1"/>
</dbReference>
<feature type="domain" description="FERM" evidence="11">
    <location>
        <begin position="45"/>
        <end position="326"/>
    </location>
</feature>
<evidence type="ECO:0000256" key="6">
    <source>
        <dbReference type="ARBA" id="ARBA00022949"/>
    </source>
</evidence>
<dbReference type="SMART" id="SM01196">
    <property type="entry name" value="FERM_C"/>
    <property type="match status" value="1"/>
</dbReference>
<dbReference type="SMART" id="SM00295">
    <property type="entry name" value="B41"/>
    <property type="match status" value="1"/>
</dbReference>
<dbReference type="Pfam" id="PF09380">
    <property type="entry name" value="FERM_C"/>
    <property type="match status" value="1"/>
</dbReference>
<dbReference type="InterPro" id="IPR035963">
    <property type="entry name" value="FERM_2"/>
</dbReference>
<dbReference type="InterPro" id="IPR019748">
    <property type="entry name" value="FERM_central"/>
</dbReference>
<dbReference type="GO" id="GO:0003779">
    <property type="term" value="F:actin binding"/>
    <property type="evidence" value="ECO:0007669"/>
    <property type="project" value="UniProtKB-KW"/>
</dbReference>
<comment type="subcellular location">
    <subcellularLocation>
        <location evidence="2">Cell junction</location>
        <location evidence="2">Adherens junction</location>
    </subcellularLocation>
    <subcellularLocation>
        <location evidence="9">Cell projection</location>
        <location evidence="9">Rhabdomere</location>
    </subcellularLocation>
    <subcellularLocation>
        <location evidence="1">Cytoplasm</location>
        <location evidence="1">Cytoskeleton</location>
    </subcellularLocation>
</comment>
<sequence length="868" mass="97877">MVDIRNSSMDTSLPITESGVVISDFDSHYGSAKRRPKESGRSKTVVCRVRMLDGTDAEYDVDRRAKGATLAALIADHLNLLEKDYFGLTFIDSDGNRSWLNYEKRISKQIKVGPWEFSFEVKFYPPDPSQLQEDITRYQLCLQIRNDVLSGKLPCSFVTYALLGSYLVQSELGDYDPEEHASNYLSDFRFAPNQTPELEEKVAELHRQHKGQTPAEAELHYLENAKKLAMYGVDLHQAKDSEGVEIMLGVCASGLLVYRDRLRINRFAWPKILKISYKRNNFYIKIRPGEFEQFESTIGFKLPNHRAAKRLWKVCVEHHTFFRLMMPEPPPKPKLLLPRFGSKFRYSGRTQYQTRIASSLIDRPPPHFERTMSNKRFTSRSMDGGMSALGYRNRTMSESRTSDNKRHTLAGPIRSPMGDDFRKKDRQSIHQSTFVPGFDNSQEFIQQLENKKPSGGISVLPTMDHFRLNQQSPELINGGNIRVSPDENVRISEKSQNGELEPYQKFWPQDHVPNQPSTIHCEVPHPVTSVKIHTNPKIKLNGEKWSKENISKTTKTKSESKSSHLHSNGKSVKNDKNQVPKSNSLASLASSEGSMNEYDVETATTRSYQSIPVRTPSISSKGPRVITITANCLVLDEPDHKEQQHSNIQNQSVITQPVVSESTSTFTTITTTESSGMDPSSPEKCITKKTSTTSEQKTMTQQVSKSTKIITCPIEDLQSAIVKTESVMYNPNSKPCSPQSTTYVPVVETETCKVFYTTDLPQSPGNRSFSRSSNASPSPLPLDTSLLGEDILNTSSVSSKTRTVETITYKTEKDGVIETRVEKKITIHSDGDPIDHDQALAEAIHEATLMNPNLTVEKIEIQQQPPKQ</sequence>
<dbReference type="Proteomes" id="UP000887116">
    <property type="component" value="Unassembled WGS sequence"/>
</dbReference>
<gene>
    <name evidence="12" type="primary">Epb41l3</name>
    <name evidence="12" type="ORF">TNCT_645981</name>
</gene>
<protein>
    <recommendedName>
        <fullName evidence="3">Moesin/ezrin/radixin homolog 1</fullName>
    </recommendedName>
</protein>
<dbReference type="InterPro" id="IPR008379">
    <property type="entry name" value="Band_4.1_C"/>
</dbReference>
<feature type="compositionally biased region" description="Polar residues" evidence="10">
    <location>
        <begin position="579"/>
        <end position="594"/>
    </location>
</feature>
<dbReference type="PANTHER" id="PTHR23280:SF21">
    <property type="entry name" value="PROTEIN 4.1 HOMOLOG"/>
    <property type="match status" value="1"/>
</dbReference>
<dbReference type="CDD" id="cd13184">
    <property type="entry name" value="FERM_C_4_1_family"/>
    <property type="match status" value="1"/>
</dbReference>
<dbReference type="Pfam" id="PF09379">
    <property type="entry name" value="FERM_N"/>
    <property type="match status" value="1"/>
</dbReference>
<feature type="region of interest" description="Disordered" evidence="10">
    <location>
        <begin position="669"/>
        <end position="700"/>
    </location>
</feature>
<dbReference type="GO" id="GO:0048731">
    <property type="term" value="P:system development"/>
    <property type="evidence" value="ECO:0007669"/>
    <property type="project" value="UniProtKB-ARBA"/>
</dbReference>
<dbReference type="GO" id="GO:0009887">
    <property type="term" value="P:animal organ morphogenesis"/>
    <property type="evidence" value="ECO:0007669"/>
    <property type="project" value="UniProtKB-ARBA"/>
</dbReference>
<dbReference type="PROSITE" id="PS00660">
    <property type="entry name" value="FERM_1"/>
    <property type="match status" value="1"/>
</dbReference>
<dbReference type="PROSITE" id="PS50057">
    <property type="entry name" value="FERM_3"/>
    <property type="match status" value="1"/>
</dbReference>
<dbReference type="InterPro" id="IPR019749">
    <property type="entry name" value="Band_41_domain"/>
</dbReference>
<dbReference type="OrthoDB" id="6589456at2759"/>
<feature type="compositionally biased region" description="Low complexity" evidence="10">
    <location>
        <begin position="688"/>
        <end position="700"/>
    </location>
</feature>
<evidence type="ECO:0000259" key="11">
    <source>
        <dbReference type="PROSITE" id="PS50057"/>
    </source>
</evidence>